<gene>
    <name evidence="1" type="ORF">SAMN04488053_107170</name>
</gene>
<accession>A0A1H0H3U4</accession>
<dbReference type="STRING" id="745820.SAMN04488053_107170"/>
<reference evidence="2" key="1">
    <citation type="submission" date="2016-10" db="EMBL/GenBank/DDBJ databases">
        <authorList>
            <person name="Varghese N."/>
            <person name="Submissions S."/>
        </authorList>
    </citation>
    <scope>NUCLEOTIDE SEQUENCE [LARGE SCALE GENOMIC DNA]</scope>
    <source>
        <strain evidence="2">CGMCC 1.10369</strain>
    </source>
</reference>
<protein>
    <submittedName>
        <fullName evidence="1">Uncharacterized protein</fullName>
    </submittedName>
</protein>
<keyword evidence="2" id="KW-1185">Reference proteome</keyword>
<dbReference type="EMBL" id="FNIL01000007">
    <property type="protein sequence ID" value="SDO13829.1"/>
    <property type="molecule type" value="Genomic_DNA"/>
</dbReference>
<dbReference type="AlphaFoldDB" id="A0A1H0H3U4"/>
<proteinExistence type="predicted"/>
<sequence>MDRRKTSFLINFSKVKREKQKIYIQDAEDLYEWLFQYLETEMNLREIVRAKSMFRELCGFPKDKKLTKEEELHFEHWLLFDYITVIGSRPFDLFVRSRQSEMSKYMVETAGLFMLMHLSPYRVLQSNDREHLLAPFQEERENAVRSLGPAQRLESGSLIMARIATVGFEKMMVGPCITISSQREQEALEELRTHEKMGTKSYHRFLKEMGISFLKYRAENET</sequence>
<dbReference type="OrthoDB" id="2989520at2"/>
<evidence type="ECO:0000313" key="1">
    <source>
        <dbReference type="EMBL" id="SDO13829.1"/>
    </source>
</evidence>
<evidence type="ECO:0000313" key="2">
    <source>
        <dbReference type="Proteomes" id="UP000198778"/>
    </source>
</evidence>
<dbReference type="RefSeq" id="WP_090843219.1">
    <property type="nucleotide sequence ID" value="NZ_FNIL01000007.1"/>
</dbReference>
<organism evidence="1 2">
    <name type="scientific">Alkalicoccus daliensis</name>
    <dbReference type="NCBI Taxonomy" id="745820"/>
    <lineage>
        <taxon>Bacteria</taxon>
        <taxon>Bacillati</taxon>
        <taxon>Bacillota</taxon>
        <taxon>Bacilli</taxon>
        <taxon>Bacillales</taxon>
        <taxon>Bacillaceae</taxon>
        <taxon>Alkalicoccus</taxon>
    </lineage>
</organism>
<dbReference type="Proteomes" id="UP000198778">
    <property type="component" value="Unassembled WGS sequence"/>
</dbReference>
<name>A0A1H0H3U4_9BACI</name>